<comment type="caution">
    <text evidence="7">Lacks conserved residue(s) required for the propagation of feature annotation.</text>
</comment>
<dbReference type="InterPro" id="IPR002172">
    <property type="entry name" value="LDrepeatLR_classA_rpt"/>
</dbReference>
<evidence type="ECO:0000313" key="12">
    <source>
        <dbReference type="EMBL" id="KAK4881293.1"/>
    </source>
</evidence>
<evidence type="ECO:0000256" key="3">
    <source>
        <dbReference type="ARBA" id="ARBA00022729"/>
    </source>
</evidence>
<keyword evidence="2" id="KW-0964">Secreted</keyword>
<dbReference type="PROSITE" id="PS50923">
    <property type="entry name" value="SUSHI"/>
    <property type="match status" value="1"/>
</dbReference>
<dbReference type="SUPFAM" id="SSF57424">
    <property type="entry name" value="LDL receptor-like module"/>
    <property type="match status" value="4"/>
</dbReference>
<protein>
    <submittedName>
        <fullName evidence="12">Uncharacterized protein</fullName>
    </submittedName>
</protein>
<evidence type="ECO:0000256" key="8">
    <source>
        <dbReference type="SAM" id="SignalP"/>
    </source>
</evidence>
<feature type="domain" description="Sushi" evidence="11">
    <location>
        <begin position="186"/>
        <end position="257"/>
    </location>
</feature>
<feature type="chain" id="PRO_5042818163" evidence="8">
    <location>
        <begin position="17"/>
        <end position="537"/>
    </location>
</feature>
<dbReference type="SUPFAM" id="SSF50494">
    <property type="entry name" value="Trypsin-like serine proteases"/>
    <property type="match status" value="1"/>
</dbReference>
<dbReference type="FunFam" id="2.40.10.10:FF:000068">
    <property type="entry name" value="transmembrane protease serine 2"/>
    <property type="match status" value="1"/>
</dbReference>
<feature type="disulfide bond" evidence="6">
    <location>
        <begin position="106"/>
        <end position="124"/>
    </location>
</feature>
<dbReference type="Pfam" id="PF00089">
    <property type="entry name" value="Trypsin"/>
    <property type="match status" value="1"/>
</dbReference>
<dbReference type="PROSITE" id="PS00134">
    <property type="entry name" value="TRYPSIN_HIS"/>
    <property type="match status" value="1"/>
</dbReference>
<keyword evidence="7" id="KW-0768">Sushi</keyword>
<evidence type="ECO:0000256" key="1">
    <source>
        <dbReference type="ARBA" id="ARBA00004613"/>
    </source>
</evidence>
<comment type="caution">
    <text evidence="12">The sequence shown here is derived from an EMBL/GenBank/DDBJ whole genome shotgun (WGS) entry which is preliminary data.</text>
</comment>
<dbReference type="InterPro" id="IPR018114">
    <property type="entry name" value="TRYPSIN_HIS"/>
</dbReference>
<evidence type="ECO:0000256" key="7">
    <source>
        <dbReference type="PROSITE-ProRule" id="PRU00302"/>
    </source>
</evidence>
<dbReference type="EMBL" id="JARPUR010000002">
    <property type="protein sequence ID" value="KAK4881293.1"/>
    <property type="molecule type" value="Genomic_DNA"/>
</dbReference>
<dbReference type="SMART" id="SM00192">
    <property type="entry name" value="LDLa"/>
    <property type="match status" value="4"/>
</dbReference>
<dbReference type="CDD" id="cd00112">
    <property type="entry name" value="LDLa"/>
    <property type="match status" value="4"/>
</dbReference>
<sequence>MLLYLIILYFALESRGENSIKDFVCVDGTQIKLNQVCDGMRDCPDNSDERRSLCYHLICPEDTFRCYYGACVNKLFRCDGLYQCADKSDESNCGQKQSCQLTEFQCSSLECIPQEQLCNGVNDCIDQSDEDSDICEEIKMVCPENTHHCKYGGCIKLESLCNGFRDCLDGSDESDLVCKNLNNQEIFCPALNSERSINKCELKGTGWMSCNDHLPVGTIVYSECKPYYTPTNNRENEYRATCQSDGVWSREPLKCEPECGKTDPIATPLIVHGWVEERGKWPWHSTLYKLNNGTWSFWCGGSLISEKIIITAAHCVWSVTSLTLKVALGKYYKEFEKTDDFTQVFDVEKIIYQPLYQDLLGNYGSDIAILVLNATVKFSEFVSPVCVDWTLNDASQHLSNNTLGMVVGMGITENDTYSDVLRATYLPVVDDETCIKSHLRDFKKYVTYTTFCAGWLNGTGVCNGDSGAGLVFPRSSNPTKWVLQGIVSVSPRRLGTSFCNPKYFTIFTKVGMYIDWMKNVIGNIQLGLSHSDDTYMI</sequence>
<dbReference type="GO" id="GO:0004252">
    <property type="term" value="F:serine-type endopeptidase activity"/>
    <property type="evidence" value="ECO:0007669"/>
    <property type="project" value="InterPro"/>
</dbReference>
<gene>
    <name evidence="12" type="ORF">RN001_004612</name>
</gene>
<organism evidence="12 13">
    <name type="scientific">Aquatica leii</name>
    <dbReference type="NCBI Taxonomy" id="1421715"/>
    <lineage>
        <taxon>Eukaryota</taxon>
        <taxon>Metazoa</taxon>
        <taxon>Ecdysozoa</taxon>
        <taxon>Arthropoda</taxon>
        <taxon>Hexapoda</taxon>
        <taxon>Insecta</taxon>
        <taxon>Pterygota</taxon>
        <taxon>Neoptera</taxon>
        <taxon>Endopterygota</taxon>
        <taxon>Coleoptera</taxon>
        <taxon>Polyphaga</taxon>
        <taxon>Elateriformia</taxon>
        <taxon>Elateroidea</taxon>
        <taxon>Lampyridae</taxon>
        <taxon>Luciolinae</taxon>
        <taxon>Aquatica</taxon>
    </lineage>
</organism>
<feature type="disulfide bond" evidence="6">
    <location>
        <begin position="66"/>
        <end position="84"/>
    </location>
</feature>
<dbReference type="FunFam" id="2.40.10.10:FF:000054">
    <property type="entry name" value="Complement C1r subcomponent"/>
    <property type="match status" value="1"/>
</dbReference>
<dbReference type="PROSITE" id="PS50227">
    <property type="entry name" value="G_PROTEIN_RECEP_F2_3"/>
    <property type="match status" value="1"/>
</dbReference>
<accession>A0AAN7SPL2</accession>
<dbReference type="FunFam" id="4.10.400.10:FF:000065">
    <property type="entry name" value="Transmembrane protease serine 7"/>
    <property type="match status" value="1"/>
</dbReference>
<proteinExistence type="predicted"/>
<dbReference type="Gene3D" id="2.40.10.10">
    <property type="entry name" value="Trypsin-like serine proteases"/>
    <property type="match status" value="1"/>
</dbReference>
<dbReference type="InterPro" id="IPR000436">
    <property type="entry name" value="Sushi_SCR_CCP_dom"/>
</dbReference>
<evidence type="ECO:0000256" key="2">
    <source>
        <dbReference type="ARBA" id="ARBA00022525"/>
    </source>
</evidence>
<feature type="disulfide bond" evidence="6">
    <location>
        <begin position="59"/>
        <end position="71"/>
    </location>
</feature>
<comment type="subcellular location">
    <subcellularLocation>
        <location evidence="1">Secreted</location>
    </subcellularLocation>
</comment>
<dbReference type="InterPro" id="IPR001879">
    <property type="entry name" value="GPCR_2_extracellular_dom"/>
</dbReference>
<feature type="disulfide bond" evidence="6">
    <location>
        <begin position="149"/>
        <end position="167"/>
    </location>
</feature>
<feature type="signal peptide" evidence="8">
    <location>
        <begin position="1"/>
        <end position="16"/>
    </location>
</feature>
<dbReference type="PROSITE" id="PS01209">
    <property type="entry name" value="LDLRA_1"/>
    <property type="match status" value="2"/>
</dbReference>
<dbReference type="InterPro" id="IPR009003">
    <property type="entry name" value="Peptidase_S1_PA"/>
</dbReference>
<evidence type="ECO:0000313" key="13">
    <source>
        <dbReference type="Proteomes" id="UP001353858"/>
    </source>
</evidence>
<dbReference type="GO" id="GO:0004930">
    <property type="term" value="F:G protein-coupled receptor activity"/>
    <property type="evidence" value="ECO:0007669"/>
    <property type="project" value="InterPro"/>
</dbReference>
<dbReference type="InterPro" id="IPR001254">
    <property type="entry name" value="Trypsin_dom"/>
</dbReference>
<dbReference type="PANTHER" id="PTHR24252:SF7">
    <property type="entry name" value="HYALIN"/>
    <property type="match status" value="1"/>
</dbReference>
<name>A0AAN7SPL2_9COLE</name>
<dbReference type="InterPro" id="IPR043504">
    <property type="entry name" value="Peptidase_S1_PA_chymotrypsin"/>
</dbReference>
<dbReference type="InterPro" id="IPR035976">
    <property type="entry name" value="Sushi/SCR/CCP_sf"/>
</dbReference>
<evidence type="ECO:0000256" key="5">
    <source>
        <dbReference type="ARBA" id="ARBA00023180"/>
    </source>
</evidence>
<dbReference type="PROSITE" id="PS50240">
    <property type="entry name" value="TRYPSIN_DOM"/>
    <property type="match status" value="1"/>
</dbReference>
<dbReference type="GO" id="GO:0016020">
    <property type="term" value="C:membrane"/>
    <property type="evidence" value="ECO:0007669"/>
    <property type="project" value="InterPro"/>
</dbReference>
<dbReference type="SUPFAM" id="SSF57535">
    <property type="entry name" value="Complement control module/SCR domain"/>
    <property type="match status" value="1"/>
</dbReference>
<feature type="domain" description="G-protein coupled receptors family 2 profile 1" evidence="9">
    <location>
        <begin position="166"/>
        <end position="263"/>
    </location>
</feature>
<dbReference type="PANTHER" id="PTHR24252">
    <property type="entry name" value="ACROSIN-RELATED"/>
    <property type="match status" value="1"/>
</dbReference>
<dbReference type="PRINTS" id="PR00261">
    <property type="entry name" value="LDLRECEPTOR"/>
</dbReference>
<dbReference type="SMART" id="SM00020">
    <property type="entry name" value="Tryp_SPc"/>
    <property type="match status" value="1"/>
</dbReference>
<dbReference type="CDD" id="cd00033">
    <property type="entry name" value="CCP"/>
    <property type="match status" value="1"/>
</dbReference>
<evidence type="ECO:0000259" key="11">
    <source>
        <dbReference type="PROSITE" id="PS50923"/>
    </source>
</evidence>
<feature type="disulfide bond" evidence="6">
    <location>
        <begin position="78"/>
        <end position="93"/>
    </location>
</feature>
<dbReference type="InterPro" id="IPR036055">
    <property type="entry name" value="LDL_receptor-like_sf"/>
</dbReference>
<feature type="disulfide bond" evidence="6">
    <location>
        <begin position="142"/>
        <end position="154"/>
    </location>
</feature>
<dbReference type="Proteomes" id="UP001353858">
    <property type="component" value="Unassembled WGS sequence"/>
</dbReference>
<dbReference type="AlphaFoldDB" id="A0AAN7SPL2"/>
<dbReference type="Pfam" id="PF00057">
    <property type="entry name" value="Ldl_recept_a"/>
    <property type="match status" value="4"/>
</dbReference>
<keyword evidence="3 8" id="KW-0732">Signal</keyword>
<dbReference type="PROSITE" id="PS50068">
    <property type="entry name" value="LDLRA_2"/>
    <property type="match status" value="4"/>
</dbReference>
<dbReference type="Gene3D" id="2.10.70.10">
    <property type="entry name" value="Complement Module, domain 1"/>
    <property type="match status" value="1"/>
</dbReference>
<keyword evidence="5" id="KW-0325">Glycoprotein</keyword>
<evidence type="ECO:0000256" key="4">
    <source>
        <dbReference type="ARBA" id="ARBA00023157"/>
    </source>
</evidence>
<dbReference type="GO" id="GO:0005576">
    <property type="term" value="C:extracellular region"/>
    <property type="evidence" value="ECO:0007669"/>
    <property type="project" value="UniProtKB-SubCell"/>
</dbReference>
<reference evidence="13" key="1">
    <citation type="submission" date="2023-01" db="EMBL/GenBank/DDBJ databases">
        <title>Key to firefly adult light organ development and bioluminescence: homeobox transcription factors regulate luciferase expression and transportation to peroxisome.</title>
        <authorList>
            <person name="Fu X."/>
        </authorList>
    </citation>
    <scope>NUCLEOTIDE SEQUENCE [LARGE SCALE GENOMIC DNA]</scope>
</reference>
<feature type="disulfide bond" evidence="6">
    <location>
        <begin position="99"/>
        <end position="111"/>
    </location>
</feature>
<keyword evidence="13" id="KW-1185">Reference proteome</keyword>
<dbReference type="InterPro" id="IPR023415">
    <property type="entry name" value="LDLR_class-A_CS"/>
</dbReference>
<dbReference type="GO" id="GO:0006508">
    <property type="term" value="P:proteolysis"/>
    <property type="evidence" value="ECO:0007669"/>
    <property type="project" value="InterPro"/>
</dbReference>
<dbReference type="CDD" id="cd00190">
    <property type="entry name" value="Tryp_SPc"/>
    <property type="match status" value="1"/>
</dbReference>
<evidence type="ECO:0000259" key="10">
    <source>
        <dbReference type="PROSITE" id="PS50240"/>
    </source>
</evidence>
<evidence type="ECO:0000259" key="9">
    <source>
        <dbReference type="PROSITE" id="PS50227"/>
    </source>
</evidence>
<dbReference type="Gene3D" id="4.10.400.10">
    <property type="entry name" value="Low-density Lipoprotein Receptor"/>
    <property type="match status" value="4"/>
</dbReference>
<keyword evidence="4 6" id="KW-1015">Disulfide bond</keyword>
<evidence type="ECO:0000256" key="6">
    <source>
        <dbReference type="PROSITE-ProRule" id="PRU00124"/>
    </source>
</evidence>
<feature type="domain" description="Peptidase S1" evidence="10">
    <location>
        <begin position="270"/>
        <end position="522"/>
    </location>
</feature>
<feature type="disulfide bond" evidence="6">
    <location>
        <begin position="25"/>
        <end position="43"/>
    </location>
</feature>